<protein>
    <submittedName>
        <fullName evidence="1">Uncharacterized protein</fullName>
    </submittedName>
</protein>
<proteinExistence type="predicted"/>
<gene>
    <name evidence="1" type="ORF">CYMTET_42454</name>
</gene>
<comment type="caution">
    <text evidence="1">The sequence shown here is derived from an EMBL/GenBank/DDBJ whole genome shotgun (WGS) entry which is preliminary data.</text>
</comment>
<dbReference type="AlphaFoldDB" id="A0AAE0F2M1"/>
<dbReference type="Proteomes" id="UP001190700">
    <property type="component" value="Unassembled WGS sequence"/>
</dbReference>
<dbReference type="EMBL" id="LGRX02028445">
    <property type="protein sequence ID" value="KAK3248065.1"/>
    <property type="molecule type" value="Genomic_DNA"/>
</dbReference>
<reference evidence="1 2" key="1">
    <citation type="journal article" date="2015" name="Genome Biol. Evol.">
        <title>Comparative Genomics of a Bacterivorous Green Alga Reveals Evolutionary Causalities and Consequences of Phago-Mixotrophic Mode of Nutrition.</title>
        <authorList>
            <person name="Burns J.A."/>
            <person name="Paasch A."/>
            <person name="Narechania A."/>
            <person name="Kim E."/>
        </authorList>
    </citation>
    <scope>NUCLEOTIDE SEQUENCE [LARGE SCALE GENOMIC DNA]</scope>
    <source>
        <strain evidence="1 2">PLY_AMNH</strain>
    </source>
</reference>
<accession>A0AAE0F2M1</accession>
<organism evidence="1 2">
    <name type="scientific">Cymbomonas tetramitiformis</name>
    <dbReference type="NCBI Taxonomy" id="36881"/>
    <lineage>
        <taxon>Eukaryota</taxon>
        <taxon>Viridiplantae</taxon>
        <taxon>Chlorophyta</taxon>
        <taxon>Pyramimonadophyceae</taxon>
        <taxon>Pyramimonadales</taxon>
        <taxon>Pyramimonadaceae</taxon>
        <taxon>Cymbomonas</taxon>
    </lineage>
</organism>
<name>A0AAE0F2M1_9CHLO</name>
<keyword evidence="2" id="KW-1185">Reference proteome</keyword>
<sequence>MLATPEVEDPGEIKANDAAATEFSTLGLDLTSFDFNDLTKEVIPLVNKLVYDTFSELMEADSDAERHFLATDCSTNRGGRRALIDLVKGCILAAVRVLHQEGYLALRYPARVDPRHILAKEHCLVLENKAVEWNSTEVTR</sequence>
<evidence type="ECO:0000313" key="2">
    <source>
        <dbReference type="Proteomes" id="UP001190700"/>
    </source>
</evidence>
<evidence type="ECO:0000313" key="1">
    <source>
        <dbReference type="EMBL" id="KAK3248065.1"/>
    </source>
</evidence>